<accession>A0A1U7LMF1</accession>
<protein>
    <submittedName>
        <fullName evidence="2">Uncharacterized protein</fullName>
    </submittedName>
</protein>
<feature type="chain" id="PRO_5013387205" evidence="1">
    <location>
        <begin position="16"/>
        <end position="349"/>
    </location>
</feature>
<gene>
    <name evidence="2" type="ORF">NEOLI_004740</name>
</gene>
<dbReference type="Proteomes" id="UP000186594">
    <property type="component" value="Unassembled WGS sequence"/>
</dbReference>
<comment type="caution">
    <text evidence="2">The sequence shown here is derived from an EMBL/GenBank/DDBJ whole genome shotgun (WGS) entry which is preliminary data.</text>
</comment>
<evidence type="ECO:0000256" key="1">
    <source>
        <dbReference type="SAM" id="SignalP"/>
    </source>
</evidence>
<proteinExistence type="predicted"/>
<feature type="signal peptide" evidence="1">
    <location>
        <begin position="1"/>
        <end position="15"/>
    </location>
</feature>
<keyword evidence="3" id="KW-1185">Reference proteome</keyword>
<evidence type="ECO:0000313" key="2">
    <source>
        <dbReference type="EMBL" id="OLL23835.1"/>
    </source>
</evidence>
<keyword evidence="1" id="KW-0732">Signal</keyword>
<dbReference type="AlphaFoldDB" id="A0A1U7LMF1"/>
<reference evidence="2 3" key="1">
    <citation type="submission" date="2016-04" db="EMBL/GenBank/DDBJ databases">
        <title>Evolutionary innovation and constraint leading to complex multicellularity in the Ascomycota.</title>
        <authorList>
            <person name="Cisse O."/>
            <person name="Nguyen A."/>
            <person name="Hewitt D.A."/>
            <person name="Jedd G."/>
            <person name="Stajich J.E."/>
        </authorList>
    </citation>
    <scope>NUCLEOTIDE SEQUENCE [LARGE SCALE GENOMIC DNA]</scope>
    <source>
        <strain evidence="2 3">DAH-3</strain>
    </source>
</reference>
<organism evidence="2 3">
    <name type="scientific">Neolecta irregularis (strain DAH-3)</name>
    <dbReference type="NCBI Taxonomy" id="1198029"/>
    <lineage>
        <taxon>Eukaryota</taxon>
        <taxon>Fungi</taxon>
        <taxon>Dikarya</taxon>
        <taxon>Ascomycota</taxon>
        <taxon>Taphrinomycotina</taxon>
        <taxon>Neolectales</taxon>
        <taxon>Neolectaceae</taxon>
        <taxon>Neolecta</taxon>
    </lineage>
</organism>
<sequence>MLSTPFIALFGIVAASPVLNPPRATKENIPAQSEIPNAPQLMQSSAHHSSLVQSRSSHTAEPLFNPNYFHPPRFEELIDLDETPYVDDLLVIMKHPDEIDIVKLWDTNFNDYPRFLKASSSISSIWEKLQILSWYEIQHSTDGDSPEYEILIASLISCLKELDITITYHDADEFLKGYKNAVQTVFAADYSWEFFQQYFTYIYGKIRDEESDQRQLDSIFTPKNGDAFAEDEPDWEDMANYFNEEFSQSNKINRIWEMMAIVNFPDEFNCPAGPSGEYFQLLDLLIKCLEGRDITFTHEEADEFFKMYVITTEQMDSKKVNRAYFETFIDEYVKTSSVESNLRDLSLDM</sequence>
<evidence type="ECO:0000313" key="3">
    <source>
        <dbReference type="Proteomes" id="UP000186594"/>
    </source>
</evidence>
<name>A0A1U7LMF1_NEOID</name>
<dbReference type="EMBL" id="LXFE01001171">
    <property type="protein sequence ID" value="OLL23835.1"/>
    <property type="molecule type" value="Genomic_DNA"/>
</dbReference>